<keyword evidence="3" id="KW-0813">Transport</keyword>
<keyword evidence="11" id="KW-1185">Reference proteome</keyword>
<evidence type="ECO:0000256" key="4">
    <source>
        <dbReference type="ARBA" id="ARBA00022692"/>
    </source>
</evidence>
<keyword evidence="6 8" id="KW-0472">Membrane</keyword>
<evidence type="ECO:0000256" key="8">
    <source>
        <dbReference type="SAM" id="Phobius"/>
    </source>
</evidence>
<reference evidence="10" key="1">
    <citation type="journal article" date="2020" name="Stud. Mycol.">
        <title>101 Dothideomycetes genomes: a test case for predicting lifestyles and emergence of pathogens.</title>
        <authorList>
            <person name="Haridas S."/>
            <person name="Albert R."/>
            <person name="Binder M."/>
            <person name="Bloem J."/>
            <person name="Labutti K."/>
            <person name="Salamov A."/>
            <person name="Andreopoulos B."/>
            <person name="Baker S."/>
            <person name="Barry K."/>
            <person name="Bills G."/>
            <person name="Bluhm B."/>
            <person name="Cannon C."/>
            <person name="Castanera R."/>
            <person name="Culley D."/>
            <person name="Daum C."/>
            <person name="Ezra D."/>
            <person name="Gonzalez J."/>
            <person name="Henrissat B."/>
            <person name="Kuo A."/>
            <person name="Liang C."/>
            <person name="Lipzen A."/>
            <person name="Lutzoni F."/>
            <person name="Magnuson J."/>
            <person name="Mondo S."/>
            <person name="Nolan M."/>
            <person name="Ohm R."/>
            <person name="Pangilinan J."/>
            <person name="Park H.-J."/>
            <person name="Ramirez L."/>
            <person name="Alfaro M."/>
            <person name="Sun H."/>
            <person name="Tritt A."/>
            <person name="Yoshinaga Y."/>
            <person name="Zwiers L.-H."/>
            <person name="Turgeon B."/>
            <person name="Goodwin S."/>
            <person name="Spatafora J."/>
            <person name="Crous P."/>
            <person name="Grigoriev I."/>
        </authorList>
    </citation>
    <scope>NUCLEOTIDE SEQUENCE</scope>
    <source>
        <strain evidence="10">CBS 109.77</strain>
    </source>
</reference>
<dbReference type="InterPro" id="IPR050327">
    <property type="entry name" value="Proton-linked_MCT"/>
</dbReference>
<dbReference type="PANTHER" id="PTHR11360:SF224">
    <property type="entry name" value="MAJOR FACILITATOR SUPERFAMILY (MFS) PROFILE DOMAIN-CONTAINING PROTEIN-RELATED"/>
    <property type="match status" value="1"/>
</dbReference>
<feature type="transmembrane region" description="Helical" evidence="8">
    <location>
        <begin position="292"/>
        <end position="310"/>
    </location>
</feature>
<dbReference type="PANTHER" id="PTHR11360">
    <property type="entry name" value="MONOCARBOXYLATE TRANSPORTER"/>
    <property type="match status" value="1"/>
</dbReference>
<feature type="transmembrane region" description="Helical" evidence="8">
    <location>
        <begin position="317"/>
        <end position="340"/>
    </location>
</feature>
<comment type="similarity">
    <text evidence="2">Belongs to the major facilitator superfamily. Monocarboxylate porter (TC 2.A.1.13) family.</text>
</comment>
<sequence length="453" mass="48538">MESTSEKMNSPPNDSPDLSVDNVPLQLSTAASEKAPPASARPDPTTFPDGGLEAWLVVAGGFCTVFASFGWINCVGIFQDYYESNLLANYSSSDVAWIPSTESFMMFFWGPVVGKVTDHYGPRVPIVIGSFLHIFGLMMTSISKEYYQIFLSQSVVSAIGCSFLFYPSMTACSTWFLRHRALAIGIMASGSSIGGVVLPIMVHRLVDDIGFGWTMRAVAFLLLGMVIIGILTVKSRLPPLKQPLILKEFITPYAEPPFLLLTIGTWFIYIGGFLPFTFIIVQARAQGMSASLAGYLVSILNAAGTFGRIIPAHFGDIFGVFNIMILLTGFGAVVSLAFWLPSTVMPSGHTNALIIVFTIFYGFASGCIFSIIPALIAKISPDIRKLGVRTGSLYAVSATGVLIGSPIAGVIASGKGNGFLGLTLFSGLLLMVGTSFVVFSRLKLTGVKLMVKA</sequence>
<dbReference type="Gene3D" id="1.20.1250.20">
    <property type="entry name" value="MFS general substrate transporter like domains"/>
    <property type="match status" value="2"/>
</dbReference>
<dbReference type="PROSITE" id="PS50850">
    <property type="entry name" value="MFS"/>
    <property type="match status" value="1"/>
</dbReference>
<dbReference type="GO" id="GO:0022857">
    <property type="term" value="F:transmembrane transporter activity"/>
    <property type="evidence" value="ECO:0007669"/>
    <property type="project" value="InterPro"/>
</dbReference>
<dbReference type="EMBL" id="MU001877">
    <property type="protein sequence ID" value="KAF2794872.1"/>
    <property type="molecule type" value="Genomic_DNA"/>
</dbReference>
<dbReference type="Pfam" id="PF07690">
    <property type="entry name" value="MFS_1"/>
    <property type="match status" value="1"/>
</dbReference>
<evidence type="ECO:0000259" key="9">
    <source>
        <dbReference type="PROSITE" id="PS50850"/>
    </source>
</evidence>
<dbReference type="SUPFAM" id="SSF103473">
    <property type="entry name" value="MFS general substrate transporter"/>
    <property type="match status" value="1"/>
</dbReference>
<feature type="transmembrane region" description="Helical" evidence="8">
    <location>
        <begin position="352"/>
        <end position="372"/>
    </location>
</feature>
<protein>
    <submittedName>
        <fullName evidence="10">Monocarboxylate permease-like protein</fullName>
    </submittedName>
</protein>
<feature type="compositionally biased region" description="Polar residues" evidence="7">
    <location>
        <begin position="1"/>
        <end position="12"/>
    </location>
</feature>
<feature type="transmembrane region" description="Helical" evidence="8">
    <location>
        <begin position="124"/>
        <end position="143"/>
    </location>
</feature>
<name>A0A6A6XEK4_9PLEO</name>
<feature type="transmembrane region" description="Helical" evidence="8">
    <location>
        <begin position="181"/>
        <end position="201"/>
    </location>
</feature>
<proteinExistence type="inferred from homology"/>
<dbReference type="InterPro" id="IPR011701">
    <property type="entry name" value="MFS"/>
</dbReference>
<feature type="region of interest" description="Disordered" evidence="7">
    <location>
        <begin position="1"/>
        <end position="22"/>
    </location>
</feature>
<accession>A0A6A6XEK4</accession>
<dbReference type="GO" id="GO:0016020">
    <property type="term" value="C:membrane"/>
    <property type="evidence" value="ECO:0007669"/>
    <property type="project" value="UniProtKB-SubCell"/>
</dbReference>
<evidence type="ECO:0000256" key="5">
    <source>
        <dbReference type="ARBA" id="ARBA00022989"/>
    </source>
</evidence>
<feature type="transmembrane region" description="Helical" evidence="8">
    <location>
        <begin position="149"/>
        <end position="169"/>
    </location>
</feature>
<gene>
    <name evidence="10" type="ORF">K505DRAFT_374347</name>
</gene>
<evidence type="ECO:0000256" key="7">
    <source>
        <dbReference type="SAM" id="MobiDB-lite"/>
    </source>
</evidence>
<feature type="domain" description="Major facilitator superfamily (MFS) profile" evidence="9">
    <location>
        <begin position="54"/>
        <end position="445"/>
    </location>
</feature>
<dbReference type="InterPro" id="IPR020846">
    <property type="entry name" value="MFS_dom"/>
</dbReference>
<evidence type="ECO:0000313" key="10">
    <source>
        <dbReference type="EMBL" id="KAF2794872.1"/>
    </source>
</evidence>
<feature type="transmembrane region" description="Helical" evidence="8">
    <location>
        <begin position="418"/>
        <end position="439"/>
    </location>
</feature>
<evidence type="ECO:0000256" key="1">
    <source>
        <dbReference type="ARBA" id="ARBA00004141"/>
    </source>
</evidence>
<feature type="transmembrane region" description="Helical" evidence="8">
    <location>
        <begin position="393"/>
        <end position="412"/>
    </location>
</feature>
<dbReference type="InterPro" id="IPR036259">
    <property type="entry name" value="MFS_trans_sf"/>
</dbReference>
<feature type="transmembrane region" description="Helical" evidence="8">
    <location>
        <begin position="54"/>
        <end position="78"/>
    </location>
</feature>
<organism evidence="10 11">
    <name type="scientific">Melanomma pulvis-pyrius CBS 109.77</name>
    <dbReference type="NCBI Taxonomy" id="1314802"/>
    <lineage>
        <taxon>Eukaryota</taxon>
        <taxon>Fungi</taxon>
        <taxon>Dikarya</taxon>
        <taxon>Ascomycota</taxon>
        <taxon>Pezizomycotina</taxon>
        <taxon>Dothideomycetes</taxon>
        <taxon>Pleosporomycetidae</taxon>
        <taxon>Pleosporales</taxon>
        <taxon>Melanommataceae</taxon>
        <taxon>Melanomma</taxon>
    </lineage>
</organism>
<evidence type="ECO:0000256" key="2">
    <source>
        <dbReference type="ARBA" id="ARBA00006727"/>
    </source>
</evidence>
<dbReference type="AlphaFoldDB" id="A0A6A6XEK4"/>
<dbReference type="Proteomes" id="UP000799757">
    <property type="component" value="Unassembled WGS sequence"/>
</dbReference>
<evidence type="ECO:0000256" key="6">
    <source>
        <dbReference type="ARBA" id="ARBA00023136"/>
    </source>
</evidence>
<feature type="transmembrane region" description="Helical" evidence="8">
    <location>
        <begin position="213"/>
        <end position="237"/>
    </location>
</feature>
<dbReference type="CDD" id="cd17352">
    <property type="entry name" value="MFS_MCT_SLC16"/>
    <property type="match status" value="1"/>
</dbReference>
<comment type="subcellular location">
    <subcellularLocation>
        <location evidence="1">Membrane</location>
        <topology evidence="1">Multi-pass membrane protein</topology>
    </subcellularLocation>
</comment>
<keyword evidence="4 8" id="KW-0812">Transmembrane</keyword>
<evidence type="ECO:0000313" key="11">
    <source>
        <dbReference type="Proteomes" id="UP000799757"/>
    </source>
</evidence>
<keyword evidence="5 8" id="KW-1133">Transmembrane helix</keyword>
<feature type="transmembrane region" description="Helical" evidence="8">
    <location>
        <begin position="258"/>
        <end position="280"/>
    </location>
</feature>
<evidence type="ECO:0000256" key="3">
    <source>
        <dbReference type="ARBA" id="ARBA00022448"/>
    </source>
</evidence>
<dbReference type="OrthoDB" id="5667at2759"/>